<comment type="caution">
    <text evidence="1">The sequence shown here is derived from an EMBL/GenBank/DDBJ whole genome shotgun (WGS) entry which is preliminary data.</text>
</comment>
<dbReference type="EMBL" id="WLCI01000005">
    <property type="protein sequence ID" value="MTB94344.1"/>
    <property type="molecule type" value="Genomic_DNA"/>
</dbReference>
<proteinExistence type="predicted"/>
<protein>
    <recommendedName>
        <fullName evidence="3">DUF4129 domain-containing protein</fullName>
    </recommendedName>
</protein>
<dbReference type="Proteomes" id="UP000433406">
    <property type="component" value="Unassembled WGS sequence"/>
</dbReference>
<keyword evidence="2" id="KW-1185">Reference proteome</keyword>
<dbReference type="RefSeq" id="WP_154614169.1">
    <property type="nucleotide sequence ID" value="NZ_CP053660.1"/>
</dbReference>
<gene>
    <name evidence="1" type="ORF">GGQ22_04540</name>
</gene>
<accession>A0A6I3J597</accession>
<evidence type="ECO:0000313" key="1">
    <source>
        <dbReference type="EMBL" id="MTB94344.1"/>
    </source>
</evidence>
<reference evidence="1 2" key="1">
    <citation type="submission" date="2019-10" db="EMBL/GenBank/DDBJ databases">
        <title>Nocardioides novel species isolated from the excrement of Marmot.</title>
        <authorList>
            <person name="Zhang G."/>
        </authorList>
    </citation>
    <scope>NUCLEOTIDE SEQUENCE [LARGE SCALE GENOMIC DNA]</scope>
    <source>
        <strain evidence="2">zg-579</strain>
    </source>
</reference>
<dbReference type="AlphaFoldDB" id="A0A6I3J597"/>
<evidence type="ECO:0000313" key="2">
    <source>
        <dbReference type="Proteomes" id="UP000433406"/>
    </source>
</evidence>
<name>A0A6I3J597_9ACTN</name>
<dbReference type="PROSITE" id="PS51257">
    <property type="entry name" value="PROKAR_LIPOPROTEIN"/>
    <property type="match status" value="1"/>
</dbReference>
<evidence type="ECO:0008006" key="3">
    <source>
        <dbReference type="Google" id="ProtNLM"/>
    </source>
</evidence>
<organism evidence="1 2">
    <name type="scientific">Nocardioides marmotae</name>
    <dbReference type="NCBI Taxonomy" id="2663857"/>
    <lineage>
        <taxon>Bacteria</taxon>
        <taxon>Bacillati</taxon>
        <taxon>Actinomycetota</taxon>
        <taxon>Actinomycetes</taxon>
        <taxon>Propionibacteriales</taxon>
        <taxon>Nocardioidaceae</taxon>
        <taxon>Nocardioides</taxon>
    </lineage>
</organism>
<sequence>MSDELDRINPPVLYATGWWFVLAGCVMTAAVVGLLVRRALGGRDWGEGIDVEPLRDATLARIGELLEAAADGDDDVRRDAVTRVGAEVRRFLGTVTGTDLDYTTRAQWVVAADRDPRLAPAVDLLVELGYAVFRPEGDVDVAALGMRAVEVVTTWR</sequence>